<dbReference type="HOGENOM" id="CLU_048121_1_0_1"/>
<keyword evidence="3" id="KW-1185">Reference proteome</keyword>
<dbReference type="RefSeq" id="XP_003646279.1">
    <property type="nucleotide sequence ID" value="XM_003646231.1"/>
</dbReference>
<evidence type="ECO:0008006" key="4">
    <source>
        <dbReference type="Google" id="ProtNLM"/>
    </source>
</evidence>
<dbReference type="GO" id="GO:0042171">
    <property type="term" value="F:lysophosphatidic acid acyltransferase activity"/>
    <property type="evidence" value="ECO:0007669"/>
    <property type="project" value="EnsemblFungi"/>
</dbReference>
<dbReference type="InParanoid" id="G8JTV9"/>
<dbReference type="GeneID" id="11470072"/>
<dbReference type="KEGG" id="erc:Ecym_4409"/>
<sequence>MEKYTNWMDKGTGIKPFIPIKSPRAKFGSCMVLMVKGIIVLPLALLWMLLQLTGVGSKVLGTAIMKFLFGWSSQIHVEGVKRSDISNKHMPEANRLYIVNYISPLDGIFLSLISQAPVVLLVPRRDKLYWFTPWQLFKFTLGGALDIPKGQPHIEDPKLLKADSAFFILAEGTTSTGRTVLPFELGEDTFSLLTKEAYSKVYPVSLSLTAAPLCTPVAIGFWKYLSYLSAHKVCYKCRIMHPVNKADLATLRVTLVGGDKYMLVGKNMNLESKKKFVNVWTAENYP</sequence>
<keyword evidence="1" id="KW-0472">Membrane</keyword>
<proteinExistence type="predicted"/>
<keyword evidence="1" id="KW-0812">Transmembrane</keyword>
<protein>
    <recommendedName>
        <fullName evidence="4">Phospholipid/glycerol acyltransferase domain-containing protein</fullName>
    </recommendedName>
</protein>
<evidence type="ECO:0000313" key="2">
    <source>
        <dbReference type="EMBL" id="AET39462.1"/>
    </source>
</evidence>
<dbReference type="STRING" id="931890.G8JTV9"/>
<dbReference type="Proteomes" id="UP000006790">
    <property type="component" value="Chromosome 4"/>
</dbReference>
<organism evidence="2 3">
    <name type="scientific">Eremothecium cymbalariae (strain CBS 270.75 / DBVPG 7215 / KCTC 17166 / NRRL Y-17582)</name>
    <name type="common">Yeast</name>
    <dbReference type="NCBI Taxonomy" id="931890"/>
    <lineage>
        <taxon>Eukaryota</taxon>
        <taxon>Fungi</taxon>
        <taxon>Dikarya</taxon>
        <taxon>Ascomycota</taxon>
        <taxon>Saccharomycotina</taxon>
        <taxon>Saccharomycetes</taxon>
        <taxon>Saccharomycetales</taxon>
        <taxon>Saccharomycetaceae</taxon>
        <taxon>Eremothecium</taxon>
    </lineage>
</organism>
<dbReference type="FunCoup" id="G8JTV9">
    <property type="interactions" value="71"/>
</dbReference>
<dbReference type="OMA" id="NWRDKGT"/>
<gene>
    <name evidence="2" type="ordered locus">Ecym_4409</name>
</gene>
<dbReference type="AlphaFoldDB" id="G8JTV9"/>
<evidence type="ECO:0000313" key="3">
    <source>
        <dbReference type="Proteomes" id="UP000006790"/>
    </source>
</evidence>
<feature type="transmembrane region" description="Helical" evidence="1">
    <location>
        <begin position="30"/>
        <end position="50"/>
    </location>
</feature>
<dbReference type="EMBL" id="CP002500">
    <property type="protein sequence ID" value="AET39462.1"/>
    <property type="molecule type" value="Genomic_DNA"/>
</dbReference>
<dbReference type="GO" id="GO:0035356">
    <property type="term" value="P:intracellular triglyceride homeostasis"/>
    <property type="evidence" value="ECO:0007669"/>
    <property type="project" value="EnsemblFungi"/>
</dbReference>
<name>G8JTV9_ERECY</name>
<dbReference type="GO" id="GO:0005783">
    <property type="term" value="C:endoplasmic reticulum"/>
    <property type="evidence" value="ECO:0007669"/>
    <property type="project" value="EnsemblFungi"/>
</dbReference>
<accession>G8JTV9</accession>
<reference evidence="3" key="1">
    <citation type="journal article" date="2012" name="G3 (Bethesda)">
        <title>Pichia sorbitophila, an interspecies yeast hybrid reveals early steps of genome resolution following polyploidization.</title>
        <authorList>
            <person name="Leh Louis V."/>
            <person name="Despons L."/>
            <person name="Friedrich A."/>
            <person name="Martin T."/>
            <person name="Durrens P."/>
            <person name="Casaregola S."/>
            <person name="Neuveglise C."/>
            <person name="Fairhead C."/>
            <person name="Marck C."/>
            <person name="Cruz J.A."/>
            <person name="Straub M.L."/>
            <person name="Kugler V."/>
            <person name="Sacerdot C."/>
            <person name="Uzunov Z."/>
            <person name="Thierry A."/>
            <person name="Weiss S."/>
            <person name="Bleykasten C."/>
            <person name="De Montigny J."/>
            <person name="Jacques N."/>
            <person name="Jung P."/>
            <person name="Lemaire M."/>
            <person name="Mallet S."/>
            <person name="Morel G."/>
            <person name="Richard G.F."/>
            <person name="Sarkar A."/>
            <person name="Savel G."/>
            <person name="Schacherer J."/>
            <person name="Seret M.L."/>
            <person name="Talla E."/>
            <person name="Samson G."/>
            <person name="Jubin C."/>
            <person name="Poulain J."/>
            <person name="Vacherie B."/>
            <person name="Barbe V."/>
            <person name="Pelletier E."/>
            <person name="Sherman D.J."/>
            <person name="Westhof E."/>
            <person name="Weissenbach J."/>
            <person name="Baret P.V."/>
            <person name="Wincker P."/>
            <person name="Gaillardin C."/>
            <person name="Dujon B."/>
            <person name="Souciet J.L."/>
        </authorList>
    </citation>
    <scope>NUCLEOTIDE SEQUENCE [LARGE SCALE GENOMIC DNA]</scope>
    <source>
        <strain evidence="3">CBS 270.75 / DBVPG 7215 / KCTC 17166 / NRRL Y-17582</strain>
    </source>
</reference>
<dbReference type="GO" id="GO:0034389">
    <property type="term" value="P:lipid droplet organization"/>
    <property type="evidence" value="ECO:0007669"/>
    <property type="project" value="EnsemblFungi"/>
</dbReference>
<evidence type="ECO:0000256" key="1">
    <source>
        <dbReference type="SAM" id="Phobius"/>
    </source>
</evidence>
<keyword evidence="1" id="KW-1133">Transmembrane helix</keyword>
<dbReference type="OrthoDB" id="272512at2759"/>
<dbReference type="GO" id="GO:0005811">
    <property type="term" value="C:lipid droplet"/>
    <property type="evidence" value="ECO:0007669"/>
    <property type="project" value="EnsemblFungi"/>
</dbReference>
<dbReference type="eggNOG" id="ENOG502RYF8">
    <property type="taxonomic scope" value="Eukaryota"/>
</dbReference>